<feature type="domain" description="Lipocalin-like" evidence="2">
    <location>
        <begin position="34"/>
        <end position="127"/>
    </location>
</feature>
<evidence type="ECO:0000313" key="3">
    <source>
        <dbReference type="EMBL" id="SCX87252.1"/>
    </source>
</evidence>
<feature type="signal peptide" evidence="1">
    <location>
        <begin position="1"/>
        <end position="21"/>
    </location>
</feature>
<reference evidence="3 4" key="1">
    <citation type="submission" date="2016-10" db="EMBL/GenBank/DDBJ databases">
        <authorList>
            <person name="de Groot N.N."/>
        </authorList>
    </citation>
    <scope>NUCLEOTIDE SEQUENCE [LARGE SCALE GENOMIC DNA]</scope>
    <source>
        <strain evidence="3 4">CGMCC 1.7031</strain>
    </source>
</reference>
<evidence type="ECO:0000313" key="4">
    <source>
        <dbReference type="Proteomes" id="UP000199354"/>
    </source>
</evidence>
<dbReference type="PROSITE" id="PS51257">
    <property type="entry name" value="PROKAR_LIPOPROTEIN"/>
    <property type="match status" value="1"/>
</dbReference>
<dbReference type="Proteomes" id="UP000199354">
    <property type="component" value="Unassembled WGS sequence"/>
</dbReference>
<dbReference type="EMBL" id="FMVF01000002">
    <property type="protein sequence ID" value="SCX87252.1"/>
    <property type="molecule type" value="Genomic_DNA"/>
</dbReference>
<name>A0A1G5BAT7_9FLAO</name>
<protein>
    <recommendedName>
        <fullName evidence="2">Lipocalin-like domain-containing protein</fullName>
    </recommendedName>
</protein>
<gene>
    <name evidence="3" type="ORF">SAMN02927903_00311</name>
</gene>
<dbReference type="STRING" id="490189.SAMN02927903_00311"/>
<evidence type="ECO:0000259" key="2">
    <source>
        <dbReference type="Pfam" id="PF13648"/>
    </source>
</evidence>
<keyword evidence="4" id="KW-1185">Reference proteome</keyword>
<dbReference type="InterPro" id="IPR024311">
    <property type="entry name" value="Lipocalin-like"/>
</dbReference>
<dbReference type="AlphaFoldDB" id="A0A1G5BAT7"/>
<accession>A0A1G5BAT7</accession>
<dbReference type="Pfam" id="PF13648">
    <property type="entry name" value="Lipocalin_4"/>
    <property type="match status" value="1"/>
</dbReference>
<proteinExistence type="predicted"/>
<sequence>MKTRFLILPALLLVLGTSCNDDDNENYQLPAATLTGKWNYSKTGGIVGGTELLTDYTGNESGCNRDFIELSNDGAYVEVDYDSSTEPCQAITSTGTFAVTGNTVVVDTGDETFTATILNLSYTELKIQDTETGAIVLFVR</sequence>
<organism evidence="3 4">
    <name type="scientific">Flavobacterium caeni</name>
    <dbReference type="NCBI Taxonomy" id="490189"/>
    <lineage>
        <taxon>Bacteria</taxon>
        <taxon>Pseudomonadati</taxon>
        <taxon>Bacteroidota</taxon>
        <taxon>Flavobacteriia</taxon>
        <taxon>Flavobacteriales</taxon>
        <taxon>Flavobacteriaceae</taxon>
        <taxon>Flavobacterium</taxon>
    </lineage>
</organism>
<dbReference type="RefSeq" id="WP_091140488.1">
    <property type="nucleotide sequence ID" value="NZ_FMVF01000002.1"/>
</dbReference>
<keyword evidence="1" id="KW-0732">Signal</keyword>
<feature type="chain" id="PRO_5011694777" description="Lipocalin-like domain-containing protein" evidence="1">
    <location>
        <begin position="22"/>
        <end position="140"/>
    </location>
</feature>
<dbReference type="OrthoDB" id="1356626at2"/>
<evidence type="ECO:0000256" key="1">
    <source>
        <dbReference type="SAM" id="SignalP"/>
    </source>
</evidence>